<dbReference type="PANTHER" id="PTHR34138">
    <property type="entry name" value="CELL SHAPE-DETERMINING PROTEIN MREC"/>
    <property type="match status" value="1"/>
</dbReference>
<keyword evidence="3" id="KW-0133">Cell shape</keyword>
<evidence type="ECO:0000256" key="2">
    <source>
        <dbReference type="ARBA" id="ARBA00013855"/>
    </source>
</evidence>
<dbReference type="InterPro" id="IPR042177">
    <property type="entry name" value="Cell/Rod_1"/>
</dbReference>
<dbReference type="GO" id="GO:0005886">
    <property type="term" value="C:plasma membrane"/>
    <property type="evidence" value="ECO:0007669"/>
    <property type="project" value="TreeGrafter"/>
</dbReference>
<evidence type="ECO:0000259" key="5">
    <source>
        <dbReference type="Pfam" id="PF04085"/>
    </source>
</evidence>
<accession>A0A1G2TVT9</accession>
<evidence type="ECO:0000256" key="1">
    <source>
        <dbReference type="ARBA" id="ARBA00009369"/>
    </source>
</evidence>
<comment type="similarity">
    <text evidence="1">Belongs to the MreC family.</text>
</comment>
<dbReference type="GO" id="GO:0008360">
    <property type="term" value="P:regulation of cell shape"/>
    <property type="evidence" value="ECO:0007669"/>
    <property type="project" value="UniProtKB-KW"/>
</dbReference>
<reference evidence="6 7" key="1">
    <citation type="journal article" date="2016" name="Nat. Commun.">
        <title>Thousands of microbial genomes shed light on interconnected biogeochemical processes in an aquifer system.</title>
        <authorList>
            <person name="Anantharaman K."/>
            <person name="Brown C.T."/>
            <person name="Hug L.A."/>
            <person name="Sharon I."/>
            <person name="Castelle C.J."/>
            <person name="Probst A.J."/>
            <person name="Thomas B.C."/>
            <person name="Singh A."/>
            <person name="Wilkins M.J."/>
            <person name="Karaoz U."/>
            <person name="Brodie E.L."/>
            <person name="Williams K.H."/>
            <person name="Hubbard S.S."/>
            <person name="Banfield J.F."/>
        </authorList>
    </citation>
    <scope>NUCLEOTIDE SEQUENCE [LARGE SCALE GENOMIC DNA]</scope>
</reference>
<evidence type="ECO:0000313" key="7">
    <source>
        <dbReference type="Proteomes" id="UP000177707"/>
    </source>
</evidence>
<evidence type="ECO:0000313" key="6">
    <source>
        <dbReference type="EMBL" id="OHB01401.1"/>
    </source>
</evidence>
<dbReference type="EMBL" id="MHWB01000013">
    <property type="protein sequence ID" value="OHB01401.1"/>
    <property type="molecule type" value="Genomic_DNA"/>
</dbReference>
<sequence length="270" mass="30284">MKMTFQIKHTKHSSFGRNFLKILTIFLLILIFVLVFNFSISARSLALDFFTVFLKGGDYFYKNIGQVSKVFSSKDKLIEENKDLRDKVEKDYLDLIDYESIKYENQKLRETLKIKPAENFIVASIIARSPQIPMDSLFLDKGISDGVKEGDLVLIGERVLIGKIVETSKNKSIASLTSFADLVSYGFVDRTEESLEIKGTGGGSMGMKVPIDFDIIVGDKIMLSGVFTYLAAVVGIVEEDQSSGFKNILMSLPVSISKINMVFIEPRINE</sequence>
<dbReference type="Proteomes" id="UP000177707">
    <property type="component" value="Unassembled WGS sequence"/>
</dbReference>
<gene>
    <name evidence="6" type="ORF">A3A96_01765</name>
</gene>
<evidence type="ECO:0000256" key="3">
    <source>
        <dbReference type="ARBA" id="ARBA00022960"/>
    </source>
</evidence>
<comment type="caution">
    <text evidence="6">The sequence shown here is derived from an EMBL/GenBank/DDBJ whole genome shotgun (WGS) entry which is preliminary data.</text>
</comment>
<dbReference type="InterPro" id="IPR007221">
    <property type="entry name" value="MreC"/>
</dbReference>
<dbReference type="Gene3D" id="2.40.10.340">
    <property type="entry name" value="Rod shape-determining protein MreC, domain 1"/>
    <property type="match status" value="1"/>
</dbReference>
<dbReference type="STRING" id="1802758.A3A96_01765"/>
<dbReference type="InterPro" id="IPR055342">
    <property type="entry name" value="MreC_beta-barrel_core"/>
</dbReference>
<proteinExistence type="inferred from homology"/>
<evidence type="ECO:0000256" key="4">
    <source>
        <dbReference type="ARBA" id="ARBA00032089"/>
    </source>
</evidence>
<dbReference type="PANTHER" id="PTHR34138:SF1">
    <property type="entry name" value="CELL SHAPE-DETERMINING PROTEIN MREC"/>
    <property type="match status" value="1"/>
</dbReference>
<name>A0A1G2TVT9_9BACT</name>
<dbReference type="Gene3D" id="2.40.10.350">
    <property type="entry name" value="Rod shape-determining protein MreC, domain 2"/>
    <property type="match status" value="1"/>
</dbReference>
<organism evidence="6 7">
    <name type="scientific">Candidatus Zambryskibacteria bacterium RIFCSPLOWO2_01_FULL_39_39</name>
    <dbReference type="NCBI Taxonomy" id="1802758"/>
    <lineage>
        <taxon>Bacteria</taxon>
        <taxon>Candidatus Zambryskiibacteriota</taxon>
    </lineage>
</organism>
<protein>
    <recommendedName>
        <fullName evidence="2">Cell shape-determining protein MreC</fullName>
    </recommendedName>
    <alternativeName>
        <fullName evidence="4">Cell shape protein MreC</fullName>
    </alternativeName>
</protein>
<dbReference type="InterPro" id="IPR042175">
    <property type="entry name" value="Cell/Rod_MreC_2"/>
</dbReference>
<dbReference type="Pfam" id="PF04085">
    <property type="entry name" value="MreC"/>
    <property type="match status" value="1"/>
</dbReference>
<dbReference type="AlphaFoldDB" id="A0A1G2TVT9"/>
<feature type="domain" description="Rod shape-determining protein MreC beta-barrel core" evidence="5">
    <location>
        <begin position="125"/>
        <end position="264"/>
    </location>
</feature>